<dbReference type="SUPFAM" id="SSF48264">
    <property type="entry name" value="Cytochrome P450"/>
    <property type="match status" value="1"/>
</dbReference>
<comment type="similarity">
    <text evidence="6">Belongs to the cytochrome P450 family.</text>
</comment>
<dbReference type="GO" id="GO:0016705">
    <property type="term" value="F:oxidoreductase activity, acting on paired donors, with incorporation or reduction of molecular oxygen"/>
    <property type="evidence" value="ECO:0007669"/>
    <property type="project" value="InterPro"/>
</dbReference>
<feature type="binding site" description="axial binding residue" evidence="5">
    <location>
        <position position="422"/>
    </location>
    <ligand>
        <name>heme</name>
        <dbReference type="ChEBI" id="CHEBI:30413"/>
    </ligand>
    <ligandPart>
        <name>Fe</name>
        <dbReference type="ChEBI" id="CHEBI:18248"/>
    </ligandPart>
</feature>
<dbReference type="Pfam" id="PF00067">
    <property type="entry name" value="p450"/>
    <property type="match status" value="1"/>
</dbReference>
<dbReference type="InterPro" id="IPR001128">
    <property type="entry name" value="Cyt_P450"/>
</dbReference>
<dbReference type="GO" id="GO:0004497">
    <property type="term" value="F:monooxygenase activity"/>
    <property type="evidence" value="ECO:0007669"/>
    <property type="project" value="UniProtKB-KW"/>
</dbReference>
<dbReference type="Gene3D" id="1.10.630.10">
    <property type="entry name" value="Cytochrome P450"/>
    <property type="match status" value="1"/>
</dbReference>
<dbReference type="GO" id="GO:0005506">
    <property type="term" value="F:iron ion binding"/>
    <property type="evidence" value="ECO:0007669"/>
    <property type="project" value="InterPro"/>
</dbReference>
<dbReference type="PROSITE" id="PS00086">
    <property type="entry name" value="CYTOCHROME_P450"/>
    <property type="match status" value="1"/>
</dbReference>
<dbReference type="InterPro" id="IPR050121">
    <property type="entry name" value="Cytochrome_P450_monoxygenase"/>
</dbReference>
<accession>A0A9P8VX92</accession>
<evidence type="ECO:0000256" key="6">
    <source>
        <dbReference type="RuleBase" id="RU000461"/>
    </source>
</evidence>
<dbReference type="PANTHER" id="PTHR24305:SF164">
    <property type="entry name" value="P450, PUTATIVE (EUROFUNG)-RELATED"/>
    <property type="match status" value="1"/>
</dbReference>
<proteinExistence type="inferred from homology"/>
<evidence type="ECO:0000256" key="3">
    <source>
        <dbReference type="ARBA" id="ARBA00022723"/>
    </source>
</evidence>
<evidence type="ECO:0000256" key="4">
    <source>
        <dbReference type="ARBA" id="ARBA00023004"/>
    </source>
</evidence>
<dbReference type="EMBL" id="JAGPYM010000021">
    <property type="protein sequence ID" value="KAH6884213.1"/>
    <property type="molecule type" value="Genomic_DNA"/>
</dbReference>
<evidence type="ECO:0000256" key="1">
    <source>
        <dbReference type="ARBA" id="ARBA00001971"/>
    </source>
</evidence>
<dbReference type="CDD" id="cd11059">
    <property type="entry name" value="CYP_fungal"/>
    <property type="match status" value="1"/>
</dbReference>
<sequence length="482" mass="54633">MLLSPLILAQVAISASLIVYLYRCFTSPLWKAPGPILSRFTPLALRWHEFHANRTLYIHSLHLKYGPAVRIAPNEMSFTSYEAVKEIYGSSGSGYDKHEFYNLFKVWGRRTMFSTLDKAPHSKRKRIFADRYSNSNVIKPVSLNGIESLSQEFAKQCEGSAQRGIDIYVKLHSFACDGVTHHIFHPYGSNSLQNDSDREMMHQVTTDNSLASRLVQHHYPQLYKYFSKVFDLLFEPRANPLADEFVGTRARLNDAAEFTLLSRLRQKAGSDLDDTDIIAECMDHMVAGIDTTGDVLCFLMWELSQPSSLQYQKELQRELLANPDTPFDKLPVLDAIIQEGLRCFPAIPMSLPRVVPAGGKVIDGYSVPERTIVSSQAYSVQRHNSDVFPEPDVFNPHRWTNPLADPEMKRLMFAFSHGGRGCVGKHLALAEMKLLLRNVYSQFTSLPDPETTPVSMRAHDQIISARPFGQKCMLRFVPISEK</sequence>
<keyword evidence="2 5" id="KW-0349">Heme</keyword>
<dbReference type="InterPro" id="IPR036396">
    <property type="entry name" value="Cyt_P450_sf"/>
</dbReference>
<dbReference type="PANTHER" id="PTHR24305">
    <property type="entry name" value="CYTOCHROME P450"/>
    <property type="match status" value="1"/>
</dbReference>
<dbReference type="Proteomes" id="UP000777438">
    <property type="component" value="Unassembled WGS sequence"/>
</dbReference>
<dbReference type="PRINTS" id="PR00385">
    <property type="entry name" value="P450"/>
</dbReference>
<keyword evidence="6" id="KW-0560">Oxidoreductase</keyword>
<dbReference type="InterPro" id="IPR002401">
    <property type="entry name" value="Cyt_P450_E_grp-I"/>
</dbReference>
<keyword evidence="3 5" id="KW-0479">Metal-binding</keyword>
<keyword evidence="8" id="KW-1185">Reference proteome</keyword>
<dbReference type="InterPro" id="IPR017972">
    <property type="entry name" value="Cyt_P450_CS"/>
</dbReference>
<evidence type="ECO:0000256" key="5">
    <source>
        <dbReference type="PIRSR" id="PIRSR602401-1"/>
    </source>
</evidence>
<evidence type="ECO:0000313" key="7">
    <source>
        <dbReference type="EMBL" id="KAH6884213.1"/>
    </source>
</evidence>
<dbReference type="AlphaFoldDB" id="A0A9P8VX92"/>
<name>A0A9P8VX92_9HYPO</name>
<protein>
    <submittedName>
        <fullName evidence="7">Cytochrome P450</fullName>
    </submittedName>
</protein>
<gene>
    <name evidence="7" type="ORF">B0T10DRAFT_493763</name>
</gene>
<organism evidence="7 8">
    <name type="scientific">Thelonectria olida</name>
    <dbReference type="NCBI Taxonomy" id="1576542"/>
    <lineage>
        <taxon>Eukaryota</taxon>
        <taxon>Fungi</taxon>
        <taxon>Dikarya</taxon>
        <taxon>Ascomycota</taxon>
        <taxon>Pezizomycotina</taxon>
        <taxon>Sordariomycetes</taxon>
        <taxon>Hypocreomycetidae</taxon>
        <taxon>Hypocreales</taxon>
        <taxon>Nectriaceae</taxon>
        <taxon>Thelonectria</taxon>
    </lineage>
</organism>
<comment type="caution">
    <text evidence="7">The sequence shown here is derived from an EMBL/GenBank/DDBJ whole genome shotgun (WGS) entry which is preliminary data.</text>
</comment>
<reference evidence="7 8" key="1">
    <citation type="journal article" date="2021" name="Nat. Commun.">
        <title>Genetic determinants of endophytism in the Arabidopsis root mycobiome.</title>
        <authorList>
            <person name="Mesny F."/>
            <person name="Miyauchi S."/>
            <person name="Thiergart T."/>
            <person name="Pickel B."/>
            <person name="Atanasova L."/>
            <person name="Karlsson M."/>
            <person name="Huettel B."/>
            <person name="Barry K.W."/>
            <person name="Haridas S."/>
            <person name="Chen C."/>
            <person name="Bauer D."/>
            <person name="Andreopoulos W."/>
            <person name="Pangilinan J."/>
            <person name="LaButti K."/>
            <person name="Riley R."/>
            <person name="Lipzen A."/>
            <person name="Clum A."/>
            <person name="Drula E."/>
            <person name="Henrissat B."/>
            <person name="Kohler A."/>
            <person name="Grigoriev I.V."/>
            <person name="Martin F.M."/>
            <person name="Hacquard S."/>
        </authorList>
    </citation>
    <scope>NUCLEOTIDE SEQUENCE [LARGE SCALE GENOMIC DNA]</scope>
    <source>
        <strain evidence="7 8">MPI-CAGE-CH-0241</strain>
    </source>
</reference>
<evidence type="ECO:0000313" key="8">
    <source>
        <dbReference type="Proteomes" id="UP000777438"/>
    </source>
</evidence>
<evidence type="ECO:0000256" key="2">
    <source>
        <dbReference type="ARBA" id="ARBA00022617"/>
    </source>
</evidence>
<keyword evidence="4 5" id="KW-0408">Iron</keyword>
<dbReference type="GO" id="GO:0020037">
    <property type="term" value="F:heme binding"/>
    <property type="evidence" value="ECO:0007669"/>
    <property type="project" value="InterPro"/>
</dbReference>
<dbReference type="OrthoDB" id="1470350at2759"/>
<keyword evidence="6" id="KW-0503">Monooxygenase</keyword>
<dbReference type="PRINTS" id="PR00463">
    <property type="entry name" value="EP450I"/>
</dbReference>
<comment type="cofactor">
    <cofactor evidence="1 5">
        <name>heme</name>
        <dbReference type="ChEBI" id="CHEBI:30413"/>
    </cofactor>
</comment>